<dbReference type="AlphaFoldDB" id="A0A1J5U8J1"/>
<evidence type="ECO:0000313" key="2">
    <source>
        <dbReference type="EMBL" id="OIR24697.1"/>
    </source>
</evidence>
<evidence type="ECO:0000313" key="3">
    <source>
        <dbReference type="Proteomes" id="UP000182798"/>
    </source>
</evidence>
<gene>
    <name evidence="2" type="ORF">BGC33_11450</name>
</gene>
<dbReference type="Proteomes" id="UP000182798">
    <property type="component" value="Unassembled WGS sequence"/>
</dbReference>
<accession>A0A1J5U8J1</accession>
<protein>
    <submittedName>
        <fullName evidence="2">Uncharacterized protein</fullName>
    </submittedName>
</protein>
<evidence type="ECO:0000256" key="1">
    <source>
        <dbReference type="SAM" id="SignalP"/>
    </source>
</evidence>
<proteinExistence type="predicted"/>
<comment type="caution">
    <text evidence="2">The sequence shown here is derived from an EMBL/GenBank/DDBJ whole genome shotgun (WGS) entry which is preliminary data.</text>
</comment>
<dbReference type="EMBL" id="MIQH01000553">
    <property type="protein sequence ID" value="OIR24697.1"/>
    <property type="molecule type" value="Genomic_DNA"/>
</dbReference>
<dbReference type="RefSeq" id="WP_071564344.1">
    <property type="nucleotide sequence ID" value="NZ_CAESAR020000054.1"/>
</dbReference>
<organism evidence="2 3">
    <name type="scientific">Bathymodiolus thermophilus thioautotrophic gill symbiont</name>
    <dbReference type="NCBI Taxonomy" id="2360"/>
    <lineage>
        <taxon>Bacteria</taxon>
        <taxon>Pseudomonadati</taxon>
        <taxon>Pseudomonadota</taxon>
        <taxon>Gammaproteobacteria</taxon>
        <taxon>sulfur-oxidizing symbionts</taxon>
    </lineage>
</organism>
<name>A0A1J5U8J1_9GAMM</name>
<sequence>MTTTNRFIALFFLFTLCVPALATLNPNPVTKELHISDPAINTPIVTTMQAVDMRIKTVFDNHETTCALSASGESHGEFTQTIIYCDPSIHESGLVSGDHIDVGLLPLFDGYTLCINGNCNYPSKDKSKVKNKAKDKDKVKAK</sequence>
<reference evidence="3" key="1">
    <citation type="submission" date="2016-09" db="EMBL/GenBank/DDBJ databases">
        <title>Genome Sequence of Bathymodiolus thermophilus sulfur-oxidizing gill endosymbiont.</title>
        <authorList>
            <person name="Ponnudurai R."/>
            <person name="Kleiner M."/>
            <person name="Sayavedra L."/>
            <person name="Thuermer A."/>
            <person name="Felbeck H."/>
            <person name="Schlueter R."/>
            <person name="Schweder T."/>
            <person name="Markert S."/>
        </authorList>
    </citation>
    <scope>NUCLEOTIDE SEQUENCE [LARGE SCALE GENOMIC DNA]</scope>
    <source>
        <strain evidence="3">BAT/CrabSpa'14</strain>
    </source>
</reference>
<feature type="signal peptide" evidence="1">
    <location>
        <begin position="1"/>
        <end position="22"/>
    </location>
</feature>
<keyword evidence="1" id="KW-0732">Signal</keyword>
<dbReference type="OrthoDB" id="9999075at2"/>
<feature type="chain" id="PRO_5009635950" evidence="1">
    <location>
        <begin position="23"/>
        <end position="142"/>
    </location>
</feature>